<evidence type="ECO:0000313" key="4">
    <source>
        <dbReference type="Proteomes" id="UP001220064"/>
    </source>
</evidence>
<reference evidence="3 4" key="1">
    <citation type="submission" date="2020-10" db="EMBL/GenBank/DDBJ databases">
        <title>Complete genome sequence of Corynebacterium massiliense DSM 45435, type strain of Corynebacterium massiliense.</title>
        <authorList>
            <person name="Busche T."/>
            <person name="Kalinowski J."/>
            <person name="Ruckert C."/>
        </authorList>
    </citation>
    <scope>NUCLEOTIDE SEQUENCE [LARGE SCALE GENOMIC DNA]</scope>
    <source>
        <strain evidence="3 4">DSM 45435</strain>
    </source>
</reference>
<dbReference type="InterPro" id="IPR009003">
    <property type="entry name" value="Peptidase_S1_PA"/>
</dbReference>
<proteinExistence type="predicted"/>
<feature type="signal peptide" evidence="1">
    <location>
        <begin position="1"/>
        <end position="28"/>
    </location>
</feature>
<accession>A0ABY7U4K0</accession>
<name>A0ABY7U4K0_9CORY</name>
<dbReference type="Pfam" id="PF00089">
    <property type="entry name" value="Trypsin"/>
    <property type="match status" value="1"/>
</dbReference>
<evidence type="ECO:0000313" key="3">
    <source>
        <dbReference type="EMBL" id="WCZ31610.1"/>
    </source>
</evidence>
<dbReference type="SUPFAM" id="SSF50494">
    <property type="entry name" value="Trypsin-like serine proteases"/>
    <property type="match status" value="1"/>
</dbReference>
<dbReference type="Proteomes" id="UP001220064">
    <property type="component" value="Chromosome"/>
</dbReference>
<sequence length="195" mass="20915">MAVRVRFHITCALIVALFVGCFSTSLSFASGATASYVARLMVDENSGGDGTGLTFTCSAVGIGDRLWVTASHCVEGISSDGIQLESSNGAISRVDKVFLPDSDADLAVLRSYREISEKHLDLPDGAVRHGDRLKVTGFGSGATRSETVPLRVESAGAERLIQGKRLQHLIVGKLLGIRVFARVILVPRLMQVENW</sequence>
<evidence type="ECO:0000256" key="1">
    <source>
        <dbReference type="SAM" id="SignalP"/>
    </source>
</evidence>
<feature type="domain" description="Peptidase S1" evidence="2">
    <location>
        <begin position="49"/>
        <end position="145"/>
    </location>
</feature>
<evidence type="ECO:0000259" key="2">
    <source>
        <dbReference type="Pfam" id="PF00089"/>
    </source>
</evidence>
<keyword evidence="4" id="KW-1185">Reference proteome</keyword>
<protein>
    <recommendedName>
        <fullName evidence="2">Peptidase S1 domain-containing protein</fullName>
    </recommendedName>
</protein>
<dbReference type="EMBL" id="CP063189">
    <property type="protein sequence ID" value="WCZ31610.1"/>
    <property type="molecule type" value="Genomic_DNA"/>
</dbReference>
<dbReference type="InterPro" id="IPR001254">
    <property type="entry name" value="Trypsin_dom"/>
</dbReference>
<dbReference type="PROSITE" id="PS51257">
    <property type="entry name" value="PROKAR_LIPOPROTEIN"/>
    <property type="match status" value="1"/>
</dbReference>
<keyword evidence="1" id="KW-0732">Signal</keyword>
<feature type="chain" id="PRO_5046801463" description="Peptidase S1 domain-containing protein" evidence="1">
    <location>
        <begin position="29"/>
        <end position="195"/>
    </location>
</feature>
<organism evidence="3 4">
    <name type="scientific">Corynebacterium massiliense DSM 45435</name>
    <dbReference type="NCBI Taxonomy" id="1121364"/>
    <lineage>
        <taxon>Bacteria</taxon>
        <taxon>Bacillati</taxon>
        <taxon>Actinomycetota</taxon>
        <taxon>Actinomycetes</taxon>
        <taxon>Mycobacteriales</taxon>
        <taxon>Corynebacteriaceae</taxon>
        <taxon>Corynebacterium</taxon>
    </lineage>
</organism>
<gene>
    <name evidence="3" type="ORF">CMASS_00715</name>
</gene>